<evidence type="ECO:0000313" key="7">
    <source>
        <dbReference type="Proteomes" id="UP001364211"/>
    </source>
</evidence>
<evidence type="ECO:0000256" key="5">
    <source>
        <dbReference type="SAM" id="Phobius"/>
    </source>
</evidence>
<feature type="transmembrane region" description="Helical" evidence="5">
    <location>
        <begin position="57"/>
        <end position="81"/>
    </location>
</feature>
<dbReference type="Pfam" id="PF13564">
    <property type="entry name" value="DoxX_2"/>
    <property type="match status" value="1"/>
</dbReference>
<feature type="transmembrane region" description="Helical" evidence="5">
    <location>
        <begin position="24"/>
        <end position="45"/>
    </location>
</feature>
<protein>
    <submittedName>
        <fullName evidence="6">DoxX family protein</fullName>
    </submittedName>
</protein>
<comment type="caution">
    <text evidence="6">The sequence shown here is derived from an EMBL/GenBank/DDBJ whole genome shotgun (WGS) entry which is preliminary data.</text>
</comment>
<comment type="subcellular location">
    <subcellularLocation>
        <location evidence="1">Membrane</location>
        <topology evidence="1">Multi-pass membrane protein</topology>
    </subcellularLocation>
</comment>
<organism evidence="6 7">
    <name type="scientific">Pseudonocardia spirodelae</name>
    <dbReference type="NCBI Taxonomy" id="3133431"/>
    <lineage>
        <taxon>Bacteria</taxon>
        <taxon>Bacillati</taxon>
        <taxon>Actinomycetota</taxon>
        <taxon>Actinomycetes</taxon>
        <taxon>Pseudonocardiales</taxon>
        <taxon>Pseudonocardiaceae</taxon>
        <taxon>Pseudonocardia</taxon>
    </lineage>
</organism>
<feature type="transmembrane region" description="Helical" evidence="5">
    <location>
        <begin position="93"/>
        <end position="126"/>
    </location>
</feature>
<dbReference type="EMBL" id="JBBJUP010000021">
    <property type="protein sequence ID" value="MEJ8281552.1"/>
    <property type="molecule type" value="Genomic_DNA"/>
</dbReference>
<dbReference type="Proteomes" id="UP001364211">
    <property type="component" value="Unassembled WGS sequence"/>
</dbReference>
<evidence type="ECO:0000256" key="3">
    <source>
        <dbReference type="ARBA" id="ARBA00022989"/>
    </source>
</evidence>
<evidence type="ECO:0000313" key="6">
    <source>
        <dbReference type="EMBL" id="MEJ8281552.1"/>
    </source>
</evidence>
<accession>A0ABU8TCY1</accession>
<evidence type="ECO:0000256" key="2">
    <source>
        <dbReference type="ARBA" id="ARBA00022692"/>
    </source>
</evidence>
<keyword evidence="7" id="KW-1185">Reference proteome</keyword>
<sequence>MTTSQSSTTGTATTGTSARRARTIGLWVLQVLLAAVFVMAALPKINADPVAVAGFELLGLGVTGMVVVGWLELAGAVALLVPRLCGPAAVCQVALMVGATATTVVLMPAMVAFPALTLVAVCVVAWARRHDTAALLRSLRR</sequence>
<gene>
    <name evidence="6" type="ORF">WJX68_21635</name>
</gene>
<evidence type="ECO:0000256" key="4">
    <source>
        <dbReference type="ARBA" id="ARBA00023136"/>
    </source>
</evidence>
<dbReference type="RefSeq" id="WP_340294024.1">
    <property type="nucleotide sequence ID" value="NZ_JBBJUP010000021.1"/>
</dbReference>
<dbReference type="InterPro" id="IPR032808">
    <property type="entry name" value="DoxX"/>
</dbReference>
<keyword evidence="2 5" id="KW-0812">Transmembrane</keyword>
<proteinExistence type="predicted"/>
<keyword evidence="4 5" id="KW-0472">Membrane</keyword>
<evidence type="ECO:0000256" key="1">
    <source>
        <dbReference type="ARBA" id="ARBA00004141"/>
    </source>
</evidence>
<reference evidence="6 7" key="1">
    <citation type="submission" date="2024-03" db="EMBL/GenBank/DDBJ databases">
        <title>Draft genome sequence of Pseudonocardia sp. DW16-2.</title>
        <authorList>
            <person name="Duangmal K."/>
        </authorList>
    </citation>
    <scope>NUCLEOTIDE SEQUENCE [LARGE SCALE GENOMIC DNA]</scope>
    <source>
        <strain evidence="6 7">DW16-2</strain>
    </source>
</reference>
<keyword evidence="3 5" id="KW-1133">Transmembrane helix</keyword>
<name>A0ABU8TCY1_9PSEU</name>